<feature type="coiled-coil region" evidence="1">
    <location>
        <begin position="67"/>
        <end position="94"/>
    </location>
</feature>
<protein>
    <submittedName>
        <fullName evidence="2">Uncharacterized protein</fullName>
    </submittedName>
</protein>
<sequence>MSDQALSAESKRIKGQAFDEGRALNNAEIERRKSIAATRMELADALEVLGISTIDALENSDNIDILIKEIDATNQQLEDDLARLKIMVEYAEIAAKVAEGLATAATKIASL</sequence>
<evidence type="ECO:0000313" key="3">
    <source>
        <dbReference type="Proteomes" id="UP001056291"/>
    </source>
</evidence>
<evidence type="ECO:0000256" key="1">
    <source>
        <dbReference type="SAM" id="Coils"/>
    </source>
</evidence>
<dbReference type="EMBL" id="CP098747">
    <property type="protein sequence ID" value="USG62423.1"/>
    <property type="molecule type" value="Genomic_DNA"/>
</dbReference>
<dbReference type="RefSeq" id="WP_251936144.1">
    <property type="nucleotide sequence ID" value="NZ_CP098747.1"/>
</dbReference>
<accession>A0ABY4W8G1</accession>
<proteinExistence type="predicted"/>
<dbReference type="Proteomes" id="UP001056291">
    <property type="component" value="Chromosome"/>
</dbReference>
<keyword evidence="3" id="KW-1185">Reference proteome</keyword>
<name>A0ABY4W8G1_9PROT</name>
<organism evidence="2 3">
    <name type="scientific">Sneathiella marina</name>
    <dbReference type="NCBI Taxonomy" id="2950108"/>
    <lineage>
        <taxon>Bacteria</taxon>
        <taxon>Pseudomonadati</taxon>
        <taxon>Pseudomonadota</taxon>
        <taxon>Alphaproteobacteria</taxon>
        <taxon>Sneathiellales</taxon>
        <taxon>Sneathiellaceae</taxon>
        <taxon>Sneathiella</taxon>
    </lineage>
</organism>
<gene>
    <name evidence="2" type="ORF">NBZ79_05455</name>
</gene>
<keyword evidence="1" id="KW-0175">Coiled coil</keyword>
<evidence type="ECO:0000313" key="2">
    <source>
        <dbReference type="EMBL" id="USG62423.1"/>
    </source>
</evidence>
<reference evidence="2" key="1">
    <citation type="submission" date="2022-06" db="EMBL/GenBank/DDBJ databases">
        <title>Sneathiella actinostolidae sp. nov., isolated from a sea anemonein the Western Pacific Ocean.</title>
        <authorList>
            <person name="Wei M.J."/>
        </authorList>
    </citation>
    <scope>NUCLEOTIDE SEQUENCE</scope>
    <source>
        <strain evidence="2">PHK-P5</strain>
    </source>
</reference>